<dbReference type="NCBIfam" id="TIGR04088">
    <property type="entry name" value="cognate_SipW"/>
    <property type="match status" value="1"/>
</dbReference>
<evidence type="ECO:0000313" key="1">
    <source>
        <dbReference type="EMBL" id="RSU12091.1"/>
    </source>
</evidence>
<sequence>MLKQKSAAVSAALIKRVKRLKEQHPKRLFLACLVTALLILTSTLAWFSAADSKENNFKSAHYEFQVNVVDHFLPPLEIEPDKEITKIVSATNTGTVDAFVRVMVFPVALKDGIPMEVNLNDRVQLSSPNITHWRFGNDGYYYYLGKLSPGETAPTLFESVTLTIPAGASEYADAEFDIIVKTEAVDTVKWNYRSSWWGTQEEQDASDTAYKAIDDILSSLTK</sequence>
<dbReference type="Proteomes" id="UP000286773">
    <property type="component" value="Unassembled WGS sequence"/>
</dbReference>
<name>A0A430AVL6_9ENTE</name>
<dbReference type="AlphaFoldDB" id="A0A430AVL6"/>
<evidence type="ECO:0000313" key="2">
    <source>
        <dbReference type="Proteomes" id="UP000286773"/>
    </source>
</evidence>
<dbReference type="RefSeq" id="WP_170175028.1">
    <property type="nucleotide sequence ID" value="NZ_NGKC01000006.1"/>
</dbReference>
<organism evidence="1 2">
    <name type="scientific">Vagococcus acidifermentans</name>
    <dbReference type="NCBI Taxonomy" id="564710"/>
    <lineage>
        <taxon>Bacteria</taxon>
        <taxon>Bacillati</taxon>
        <taxon>Bacillota</taxon>
        <taxon>Bacilli</taxon>
        <taxon>Lactobacillales</taxon>
        <taxon>Enterococcaceae</taxon>
        <taxon>Vagococcus</taxon>
    </lineage>
</organism>
<dbReference type="EMBL" id="NGKC01000006">
    <property type="protein sequence ID" value="RSU12091.1"/>
    <property type="molecule type" value="Genomic_DNA"/>
</dbReference>
<comment type="caution">
    <text evidence="1">The sequence shown here is derived from an EMBL/GenBank/DDBJ whole genome shotgun (WGS) entry which is preliminary data.</text>
</comment>
<keyword evidence="2" id="KW-1185">Reference proteome</keyword>
<reference evidence="1 2" key="1">
    <citation type="submission" date="2017-05" db="EMBL/GenBank/DDBJ databases">
        <title>Vagococcus spp. assemblies.</title>
        <authorList>
            <person name="Gulvik C.A."/>
        </authorList>
    </citation>
    <scope>NUCLEOTIDE SEQUENCE [LARGE SCALE GENOMIC DNA]</scope>
    <source>
        <strain evidence="1 2">LMG 24798</strain>
    </source>
</reference>
<protein>
    <submittedName>
        <fullName evidence="1">Uncharacterized protein</fullName>
    </submittedName>
</protein>
<gene>
    <name evidence="1" type="ORF">CBF27_06605</name>
</gene>
<proteinExistence type="predicted"/>
<dbReference type="InterPro" id="IPR023833">
    <property type="entry name" value="Signal_pept_SipW-depend-type"/>
</dbReference>
<accession>A0A430AVL6</accession>